<accession>A0A1S2LPS0</accession>
<dbReference type="InterPro" id="IPR035906">
    <property type="entry name" value="MetI-like_sf"/>
</dbReference>
<keyword evidence="5 6" id="KW-0472">Membrane</keyword>
<feature type="transmembrane region" description="Helical" evidence="6">
    <location>
        <begin position="143"/>
        <end position="162"/>
    </location>
</feature>
<evidence type="ECO:0000256" key="1">
    <source>
        <dbReference type="ARBA" id="ARBA00004141"/>
    </source>
</evidence>
<dbReference type="InterPro" id="IPR000515">
    <property type="entry name" value="MetI-like"/>
</dbReference>
<reference evidence="8 9" key="1">
    <citation type="submission" date="2016-10" db="EMBL/GenBank/DDBJ databases">
        <title>Draft genome sequences of four alkaliphilic bacteria belonging to the Anaerobacillus genus.</title>
        <authorList>
            <person name="Bassil N.M."/>
            <person name="Lloyd J.R."/>
        </authorList>
    </citation>
    <scope>NUCLEOTIDE SEQUENCE [LARGE SCALE GENOMIC DNA]</scope>
    <source>
        <strain evidence="8 9">DSM 15340</strain>
    </source>
</reference>
<dbReference type="Pfam" id="PF00528">
    <property type="entry name" value="BPD_transp_1"/>
    <property type="match status" value="1"/>
</dbReference>
<feature type="transmembrane region" description="Helical" evidence="6">
    <location>
        <begin position="263"/>
        <end position="282"/>
    </location>
</feature>
<feature type="transmembrane region" description="Helical" evidence="6">
    <location>
        <begin position="212"/>
        <end position="231"/>
    </location>
</feature>
<protein>
    <submittedName>
        <fullName evidence="8">ABC transporter permease</fullName>
    </submittedName>
</protein>
<evidence type="ECO:0000256" key="4">
    <source>
        <dbReference type="ARBA" id="ARBA00022989"/>
    </source>
</evidence>
<evidence type="ECO:0000313" key="9">
    <source>
        <dbReference type="Proteomes" id="UP000180098"/>
    </source>
</evidence>
<dbReference type="EMBL" id="MLQQ01000010">
    <property type="protein sequence ID" value="OIJ14190.1"/>
    <property type="molecule type" value="Genomic_DNA"/>
</dbReference>
<keyword evidence="2 6" id="KW-0813">Transport</keyword>
<feature type="transmembrane region" description="Helical" evidence="6">
    <location>
        <begin position="113"/>
        <end position="137"/>
    </location>
</feature>
<sequence length="292" mass="32650">MKNKSFIVGIIMLSFLLLIMVIGPYLPFVEREITEETLRISEDGFDRAPFPPSSENPFGTDSKGRDLLSLIIHGAKDTIFIVLLITLIRYLVAVPLALAAINEKSPFYWIMSGWNRIFSALPPIFSAILLMNIPFFVFSDHRLMAVIIILAFIEVGRVSYILQQEGRGVANSLYVEAGITIGNTPNQLAYRYYLPTLLPSIAVNFFSDLGKVLILIGQLGVFSIFITQTWIQLGAGFGEIQNTSYNWATLLGETRTSIRSATWIPLFPALAITYTVIGFYLIGEGLRAHFNR</sequence>
<gene>
    <name evidence="8" type="ORF">BKP35_07975</name>
</gene>
<dbReference type="PANTHER" id="PTHR43839:SF3">
    <property type="entry name" value="OLIGOPEPTIDE ABC TRANSPORTER, PERMEASE PROTEIN"/>
    <property type="match status" value="1"/>
</dbReference>
<dbReference type="Proteomes" id="UP000180098">
    <property type="component" value="Unassembled WGS sequence"/>
</dbReference>
<comment type="similarity">
    <text evidence="6">Belongs to the binding-protein-dependent transport system permease family.</text>
</comment>
<dbReference type="SUPFAM" id="SSF161098">
    <property type="entry name" value="MetI-like"/>
    <property type="match status" value="1"/>
</dbReference>
<feature type="transmembrane region" description="Helical" evidence="6">
    <location>
        <begin position="79"/>
        <end position="101"/>
    </location>
</feature>
<keyword evidence="3 6" id="KW-0812">Transmembrane</keyword>
<evidence type="ECO:0000256" key="3">
    <source>
        <dbReference type="ARBA" id="ARBA00022692"/>
    </source>
</evidence>
<comment type="subcellular location">
    <subcellularLocation>
        <location evidence="6">Cell membrane</location>
        <topology evidence="6">Multi-pass membrane protein</topology>
    </subcellularLocation>
    <subcellularLocation>
        <location evidence="1">Membrane</location>
        <topology evidence="1">Multi-pass membrane protein</topology>
    </subcellularLocation>
</comment>
<dbReference type="GO" id="GO:0005886">
    <property type="term" value="C:plasma membrane"/>
    <property type="evidence" value="ECO:0007669"/>
    <property type="project" value="UniProtKB-SubCell"/>
</dbReference>
<keyword evidence="9" id="KW-1185">Reference proteome</keyword>
<feature type="domain" description="ABC transmembrane type-1" evidence="7">
    <location>
        <begin position="75"/>
        <end position="283"/>
    </location>
</feature>
<dbReference type="GO" id="GO:0055085">
    <property type="term" value="P:transmembrane transport"/>
    <property type="evidence" value="ECO:0007669"/>
    <property type="project" value="InterPro"/>
</dbReference>
<proteinExistence type="inferred from homology"/>
<dbReference type="Gene3D" id="1.10.3720.10">
    <property type="entry name" value="MetI-like"/>
    <property type="match status" value="1"/>
</dbReference>
<evidence type="ECO:0000256" key="6">
    <source>
        <dbReference type="RuleBase" id="RU363032"/>
    </source>
</evidence>
<feature type="transmembrane region" description="Helical" evidence="6">
    <location>
        <begin position="7"/>
        <end position="26"/>
    </location>
</feature>
<keyword evidence="4 6" id="KW-1133">Transmembrane helix</keyword>
<dbReference type="PROSITE" id="PS50928">
    <property type="entry name" value="ABC_TM1"/>
    <property type="match status" value="1"/>
</dbReference>
<dbReference type="CDD" id="cd06261">
    <property type="entry name" value="TM_PBP2"/>
    <property type="match status" value="1"/>
</dbReference>
<dbReference type="PANTHER" id="PTHR43839">
    <property type="entry name" value="OPPC IN A BINDING PROTEIN-DEPENDENT TRANSPORT SYSTEM"/>
    <property type="match status" value="1"/>
</dbReference>
<organism evidence="8 9">
    <name type="scientific">Anaerobacillus arseniciselenatis</name>
    <dbReference type="NCBI Taxonomy" id="85682"/>
    <lineage>
        <taxon>Bacteria</taxon>
        <taxon>Bacillati</taxon>
        <taxon>Bacillota</taxon>
        <taxon>Bacilli</taxon>
        <taxon>Bacillales</taxon>
        <taxon>Bacillaceae</taxon>
        <taxon>Anaerobacillus</taxon>
    </lineage>
</organism>
<dbReference type="AlphaFoldDB" id="A0A1S2LPS0"/>
<evidence type="ECO:0000256" key="2">
    <source>
        <dbReference type="ARBA" id="ARBA00022448"/>
    </source>
</evidence>
<evidence type="ECO:0000259" key="7">
    <source>
        <dbReference type="PROSITE" id="PS50928"/>
    </source>
</evidence>
<evidence type="ECO:0000256" key="5">
    <source>
        <dbReference type="ARBA" id="ARBA00023136"/>
    </source>
</evidence>
<name>A0A1S2LPS0_9BACI</name>
<comment type="caution">
    <text evidence="8">The sequence shown here is derived from an EMBL/GenBank/DDBJ whole genome shotgun (WGS) entry which is preliminary data.</text>
</comment>
<evidence type="ECO:0000313" key="8">
    <source>
        <dbReference type="EMBL" id="OIJ14190.1"/>
    </source>
</evidence>